<comment type="caution">
    <text evidence="8">The sequence shown here is derived from an EMBL/GenBank/DDBJ whole genome shotgun (WGS) entry which is preliminary data.</text>
</comment>
<dbReference type="InterPro" id="IPR056167">
    <property type="entry name" value="A-sol_ELP1"/>
</dbReference>
<comment type="similarity">
    <text evidence="3">Belongs to the ELP1/IKA1 family.</text>
</comment>
<feature type="compositionally biased region" description="Polar residues" evidence="6">
    <location>
        <begin position="1158"/>
        <end position="1169"/>
    </location>
</feature>
<reference evidence="8 9" key="1">
    <citation type="journal article" date="2019" name="Sci. Rep.">
        <title>Comparative genomics of chytrid fungi reveal insights into the obligate biotrophic and pathogenic lifestyle of Synchytrium endobioticum.</title>
        <authorList>
            <person name="van de Vossenberg B.T.L.H."/>
            <person name="Warris S."/>
            <person name="Nguyen H.D.T."/>
            <person name="van Gent-Pelzer M.P.E."/>
            <person name="Joly D.L."/>
            <person name="van de Geest H.C."/>
            <person name="Bonants P.J.M."/>
            <person name="Smith D.S."/>
            <person name="Levesque C.A."/>
            <person name="van der Lee T.A.J."/>
        </authorList>
    </citation>
    <scope>NUCLEOTIDE SEQUENCE [LARGE SCALE GENOMIC DNA]</scope>
    <source>
        <strain evidence="8 9">CBS 675.73</strain>
    </source>
</reference>
<comment type="pathway">
    <text evidence="2">tRNA modification; 5-methoxycarbonylmethyl-2-thiouridine-tRNA biosynthesis.</text>
</comment>
<dbReference type="Pfam" id="PF23936">
    <property type="entry name" value="HB_ELP1"/>
    <property type="match status" value="1"/>
</dbReference>
<evidence type="ECO:0000256" key="6">
    <source>
        <dbReference type="SAM" id="MobiDB-lite"/>
    </source>
</evidence>
<dbReference type="Pfam" id="PF23797">
    <property type="entry name" value="Beta-prop_ELP1_2nd"/>
    <property type="match status" value="1"/>
</dbReference>
<dbReference type="Pfam" id="PF23925">
    <property type="entry name" value="A-sol_ELP1"/>
    <property type="match status" value="1"/>
</dbReference>
<proteinExistence type="inferred from homology"/>
<comment type="subcellular location">
    <subcellularLocation>
        <location evidence="1">Cytoplasm</location>
    </subcellularLocation>
</comment>
<feature type="compositionally biased region" description="Low complexity" evidence="6">
    <location>
        <begin position="1620"/>
        <end position="1638"/>
    </location>
</feature>
<feature type="region of interest" description="Disordered" evidence="6">
    <location>
        <begin position="1604"/>
        <end position="1882"/>
    </location>
</feature>
<feature type="domain" description="Rho-GAP" evidence="7">
    <location>
        <begin position="1867"/>
        <end position="2058"/>
    </location>
</feature>
<dbReference type="SUPFAM" id="SSF48350">
    <property type="entry name" value="GTPase activation domain, GAP"/>
    <property type="match status" value="1"/>
</dbReference>
<dbReference type="GO" id="GO:0033588">
    <property type="term" value="C:elongator holoenzyme complex"/>
    <property type="evidence" value="ECO:0007669"/>
    <property type="project" value="InterPro"/>
</dbReference>
<dbReference type="Pfam" id="PF04762">
    <property type="entry name" value="Beta-prop_ELP1_1st"/>
    <property type="match status" value="1"/>
</dbReference>
<accession>A0A507EKG5</accession>
<keyword evidence="4" id="KW-0963">Cytoplasm</keyword>
<dbReference type="PANTHER" id="PTHR12747:SF0">
    <property type="entry name" value="ELONGATOR COMPLEX PROTEIN 1"/>
    <property type="match status" value="1"/>
</dbReference>
<dbReference type="InterPro" id="IPR006849">
    <property type="entry name" value="Elp1"/>
</dbReference>
<gene>
    <name evidence="8" type="ORF">CcCBS67573_g08449</name>
</gene>
<dbReference type="InterPro" id="IPR056166">
    <property type="entry name" value="TPR_ELP1"/>
</dbReference>
<feature type="region of interest" description="Disordered" evidence="6">
    <location>
        <begin position="1148"/>
        <end position="1182"/>
    </location>
</feature>
<dbReference type="Proteomes" id="UP000320333">
    <property type="component" value="Unassembled WGS sequence"/>
</dbReference>
<dbReference type="GO" id="GO:0005829">
    <property type="term" value="C:cytosol"/>
    <property type="evidence" value="ECO:0007669"/>
    <property type="project" value="TreeGrafter"/>
</dbReference>
<dbReference type="GO" id="GO:0002926">
    <property type="term" value="P:tRNA wobble base 5-methoxycarbonylmethyl-2-thiouridinylation"/>
    <property type="evidence" value="ECO:0007669"/>
    <property type="project" value="TreeGrafter"/>
</dbReference>
<dbReference type="EMBL" id="QEAP01000554">
    <property type="protein sequence ID" value="TPX64302.1"/>
    <property type="molecule type" value="Genomic_DNA"/>
</dbReference>
<feature type="compositionally biased region" description="Polar residues" evidence="6">
    <location>
        <begin position="1379"/>
        <end position="1407"/>
    </location>
</feature>
<protein>
    <recommendedName>
        <fullName evidence="7">Rho-GAP domain-containing protein</fullName>
    </recommendedName>
</protein>
<dbReference type="InterPro" id="IPR008936">
    <property type="entry name" value="Rho_GTPase_activation_prot"/>
</dbReference>
<dbReference type="Gene3D" id="1.10.555.10">
    <property type="entry name" value="Rho GTPase activation protein"/>
    <property type="match status" value="1"/>
</dbReference>
<dbReference type="UniPathway" id="UPA00988"/>
<dbReference type="Pfam" id="PF23878">
    <property type="entry name" value="TPR_ELP1"/>
    <property type="match status" value="1"/>
</dbReference>
<keyword evidence="5" id="KW-0819">tRNA processing</keyword>
<dbReference type="SMART" id="SM00324">
    <property type="entry name" value="RhoGAP"/>
    <property type="match status" value="1"/>
</dbReference>
<feature type="compositionally biased region" description="Pro residues" evidence="6">
    <location>
        <begin position="1819"/>
        <end position="1828"/>
    </location>
</feature>
<dbReference type="InterPro" id="IPR000198">
    <property type="entry name" value="RhoGAP_dom"/>
</dbReference>
<feature type="compositionally biased region" description="Polar residues" evidence="6">
    <location>
        <begin position="1830"/>
        <end position="1851"/>
    </location>
</feature>
<dbReference type="GO" id="GO:0007165">
    <property type="term" value="P:signal transduction"/>
    <property type="evidence" value="ECO:0007669"/>
    <property type="project" value="InterPro"/>
</dbReference>
<feature type="compositionally biased region" description="Polar residues" evidence="6">
    <location>
        <begin position="1678"/>
        <end position="1690"/>
    </location>
</feature>
<evidence type="ECO:0000256" key="1">
    <source>
        <dbReference type="ARBA" id="ARBA00004496"/>
    </source>
</evidence>
<evidence type="ECO:0000256" key="5">
    <source>
        <dbReference type="ARBA" id="ARBA00022694"/>
    </source>
</evidence>
<feature type="region of interest" description="Disordered" evidence="6">
    <location>
        <begin position="174"/>
        <end position="198"/>
    </location>
</feature>
<dbReference type="InterPro" id="IPR056169">
    <property type="entry name" value="HB_ELP1"/>
</dbReference>
<dbReference type="PANTHER" id="PTHR12747">
    <property type="entry name" value="ELONGATOR COMPLEX PROTEIN 1"/>
    <property type="match status" value="1"/>
</dbReference>
<dbReference type="GO" id="GO:0000049">
    <property type="term" value="F:tRNA binding"/>
    <property type="evidence" value="ECO:0007669"/>
    <property type="project" value="TreeGrafter"/>
</dbReference>
<evidence type="ECO:0000313" key="8">
    <source>
        <dbReference type="EMBL" id="TPX64302.1"/>
    </source>
</evidence>
<organism evidence="8 9">
    <name type="scientific">Chytriomyces confervae</name>
    <dbReference type="NCBI Taxonomy" id="246404"/>
    <lineage>
        <taxon>Eukaryota</taxon>
        <taxon>Fungi</taxon>
        <taxon>Fungi incertae sedis</taxon>
        <taxon>Chytridiomycota</taxon>
        <taxon>Chytridiomycota incertae sedis</taxon>
        <taxon>Chytridiomycetes</taxon>
        <taxon>Chytridiales</taxon>
        <taxon>Chytriomycetaceae</taxon>
        <taxon>Chytriomyces</taxon>
    </lineage>
</organism>
<feature type="compositionally biased region" description="Polar residues" evidence="6">
    <location>
        <begin position="1869"/>
        <end position="1879"/>
    </location>
</feature>
<dbReference type="PROSITE" id="PS50238">
    <property type="entry name" value="RHOGAP"/>
    <property type="match status" value="1"/>
</dbReference>
<evidence type="ECO:0000256" key="2">
    <source>
        <dbReference type="ARBA" id="ARBA00005043"/>
    </source>
</evidence>
<name>A0A507EKG5_9FUNG</name>
<keyword evidence="9" id="KW-1185">Reference proteome</keyword>
<feature type="compositionally biased region" description="Low complexity" evidence="6">
    <location>
        <begin position="1700"/>
        <end position="1709"/>
    </location>
</feature>
<dbReference type="CDD" id="cd00159">
    <property type="entry name" value="RhoGAP"/>
    <property type="match status" value="1"/>
</dbReference>
<dbReference type="InterPro" id="IPR056164">
    <property type="entry name" value="Beta-prop_ELP1_1st"/>
</dbReference>
<sequence length="2070" mass="225758">MRSLVTQLVRSIALSRDTASDGAIDGAMCVDSERRIVYWTVVDAGGVVELLSTRPDSDAIPIFGDSPMSVPVAAHFNADSATVCVALTGGEIVSVSVESGMQEIVGSIDDGILAMAWAPDAELGVFVSAAGTILVMTQAWDLVGETSLFDKAGHTREQFVSVGWGKKETQFHGSLGKAAAQEKPQDANNSLTPDDDLKPRVSWRGDGKYFAVSFVDPKTTRRVIHTYTREAAHHSTSEPIPSLQKSIAWRPLGNLIATAQTLPSKQLQIAFFETNGLRHGEFFLRETAADAEILELAWNCDSSVLAVLMKGKATGRVSVQMWTMGNYYYYLKQEVYAPLDGDNVDVMLWDPEEALTLHFLSGKGRCFQTISFTSMIQTAPSNATESQQPVLVTDGRYILVTPFRNSNMPPPMCEYKLGPFDACVSSVSVGEKDSLAVLLADGSIVVTTIQPNSALRKLSTAKPAGVSYRQIAFVSPNTIMVVVSFLDTAKADAVMYFDFVPSESGQELLLLGEGEVSVPGAEVGIMRLQADVKNVIVETAEGLVSQLQLSGGSWSAQILTELPAPCPWIAAVEVGKDYDSLETVVIGLSDRNRFYINSRLVSSEVTSFFVHDDHIIVTTLSHTARFIPLSVESEDALVIPPTGSMVHDETLRRVERGSKIVTAVPGDMKLVLQMPRGNLETIYPRALVLSSIRSSLDKLDYKTAFTLCRKHRINMNLLVDHDPASFMTNVSLFVELVKDADFLNLFVSSLSETDVTKTMYAPVPAPPPKPAHFSAGTKKVTAICTAMREALIPLDTVTYITTVLTTFAKPQPQELEAAMSTVKKMKSISLEETENALKYLIFLADANRLYDVALGMYDFQLVVMVAQFSQKDPREYLPFLTALKALTKNRQYYRIDDHLGRYSGALGHLCALITELEASGDAEKMKQAEAVFTDELLPYVAKHNLFKDALVRYETNDVKLRALLDAHGSYLFSKAKFAEAGLMFYMANNKTRALLAYRSEYPLWRQALSVAQEIKVSASDMADLAHELSETLMEKHEYQDASVVYIEYVNDILGGVRALLKGSFWDEALRIAHKHNRGDLVASEIKPAVHAEYETAVDDVKEMLITFQKQRARLDIVRKEYLDKQAKIDAGEYDPLLDTIDMMSDTTSMASSKRTARTGKTSISSGNTAKSRRRQDRKRATGKEGTFYEEEFLVNSLFKAVEKSNALRGSIHRLVTALMYHGYISEARNLQSTYESTLPLLKAGCVGVFEKENIVNKGSNGVTVEEEKIAQMVRMGTLSATAIPGGVAPPPLLSANDVEVERKRDPKYPAAPPVFSADEFGLDVLYPMNTELGKVLASFPDPPTNTPAHFNSAYPIPWSILTPPGVKLAPNPLPKPITQPITQKYQQQSVASANGNAANQSKPLTSSLRERAPSQRENAPTSQPVPPTVAAAGALRPMPLAEVQGLLKRAMEAPIDQSERQKLYRALCELNATDLRGVQAACHQQIVSSNQPGAQISQVELDKYCLEFKMSTPLQANSGLTDTLTINAKNNAIQFRLVPEPANDAFTLEFNPTAGTIEPPLRSQQIQFKLTVNKPITIKTVISVEVARGLRHFIVVRPIASREVHQVSSSPSLSEGRMRQPSNNSSNQQQQQILQSPSKVPQPLGSGGPIPPQRRAPSPSKLPHQLNMAGPGLRSADISGQPQMTYSPLNPSGPVPPQRQPRQAQSQPVMRQNSGPGNNVPILNTPPSPGRPLPNSMTNPAGVGRPLPNPMNNPAGVGRPMQSPMMSPSGVGRPLPNPMSNPAGAGRPMMNNGQRPPPLNSFAMGNNAPNPVRGGNNPLPSPGRPMGPNPSFNNNNAQQHPGRSYSGNNPSGRPPGAGPNMGPGGPNPLQSIFNETSPDSIFAHMPPHQHVPKNLALLRAILSSTREGLACPRIFRERGNETEIKMIRDKVGKPGPGVRTRDAQAVATCIKMVFRDFPVLLCTEIPAQDLMEAKTPQAAYACVMRMHPQNRDLLEWVLDLIFATVKLESSNGMGLRALCTVWAPNLYGPPTPAAGSEPNQQDMMKFMSASIQMVTFLGLLVAKRSQELGV</sequence>
<evidence type="ECO:0000256" key="3">
    <source>
        <dbReference type="ARBA" id="ARBA00006086"/>
    </source>
</evidence>
<evidence type="ECO:0000256" key="4">
    <source>
        <dbReference type="ARBA" id="ARBA00022490"/>
    </source>
</evidence>
<dbReference type="STRING" id="246404.A0A507EKG5"/>
<dbReference type="InterPro" id="IPR056165">
    <property type="entry name" value="Beta-prop_ELP1_2nd"/>
</dbReference>
<evidence type="ECO:0000313" key="9">
    <source>
        <dbReference type="Proteomes" id="UP000320333"/>
    </source>
</evidence>
<evidence type="ECO:0000259" key="7">
    <source>
        <dbReference type="PROSITE" id="PS50238"/>
    </source>
</evidence>
<dbReference type="OrthoDB" id="79452at2759"/>
<feature type="region of interest" description="Disordered" evidence="6">
    <location>
        <begin position="1371"/>
        <end position="1433"/>
    </location>
</feature>
<dbReference type="Pfam" id="PF00620">
    <property type="entry name" value="RhoGAP"/>
    <property type="match status" value="1"/>
</dbReference>
<dbReference type="SUPFAM" id="SSF69322">
    <property type="entry name" value="Tricorn protease domain 2"/>
    <property type="match status" value="1"/>
</dbReference>